<protein>
    <recommendedName>
        <fullName evidence="5 6">Dephospho-CoA kinase</fullName>
        <ecNumber evidence="5 6">2.7.1.24</ecNumber>
    </recommendedName>
    <alternativeName>
        <fullName evidence="5">Dephosphocoenzyme A kinase</fullName>
    </alternativeName>
</protein>
<dbReference type="CDD" id="cd02022">
    <property type="entry name" value="DPCK"/>
    <property type="match status" value="1"/>
</dbReference>
<evidence type="ECO:0000256" key="6">
    <source>
        <dbReference type="NCBIfam" id="TIGR00152"/>
    </source>
</evidence>
<dbReference type="InterPro" id="IPR001977">
    <property type="entry name" value="Depp_CoAkinase"/>
</dbReference>
<comment type="pathway">
    <text evidence="5">Cofactor biosynthesis; coenzyme A biosynthesis; CoA from (R)-pantothenate: step 5/5.</text>
</comment>
<dbReference type="PROSITE" id="PS51219">
    <property type="entry name" value="DPCK"/>
    <property type="match status" value="1"/>
</dbReference>
<gene>
    <name evidence="5 7" type="primary">coaE</name>
    <name evidence="7" type="ORF">K9B37_12125</name>
</gene>
<keyword evidence="2 5" id="KW-0547">Nucleotide-binding</keyword>
<comment type="function">
    <text evidence="5">Catalyzes the phosphorylation of the 3'-hydroxyl group of dephosphocoenzyme A to form coenzyme A.</text>
</comment>
<reference evidence="7 8" key="1">
    <citation type="submission" date="2021-09" db="EMBL/GenBank/DDBJ databases">
        <title>The complete genome sequence of a new microorganism.</title>
        <authorList>
            <person name="Zi Z."/>
        </authorList>
    </citation>
    <scope>NUCLEOTIDE SEQUENCE [LARGE SCALE GENOMIC DNA]</scope>
    <source>
        <strain evidence="7 8">WGZ8</strain>
    </source>
</reference>
<comment type="catalytic activity">
    <reaction evidence="5">
        <text>3'-dephospho-CoA + ATP = ADP + CoA + H(+)</text>
        <dbReference type="Rhea" id="RHEA:18245"/>
        <dbReference type="ChEBI" id="CHEBI:15378"/>
        <dbReference type="ChEBI" id="CHEBI:30616"/>
        <dbReference type="ChEBI" id="CHEBI:57287"/>
        <dbReference type="ChEBI" id="CHEBI:57328"/>
        <dbReference type="ChEBI" id="CHEBI:456216"/>
        <dbReference type="EC" id="2.7.1.24"/>
    </reaction>
</comment>
<feature type="binding site" evidence="5">
    <location>
        <begin position="12"/>
        <end position="17"/>
    </location>
    <ligand>
        <name>ATP</name>
        <dbReference type="ChEBI" id="CHEBI:30616"/>
    </ligand>
</feature>
<comment type="caution">
    <text evidence="7">The sequence shown here is derived from an EMBL/GenBank/DDBJ whole genome shotgun (WGS) entry which is preliminary data.</text>
</comment>
<keyword evidence="5 7" id="KW-0418">Kinase</keyword>
<dbReference type="PANTHER" id="PTHR10695">
    <property type="entry name" value="DEPHOSPHO-COA KINASE-RELATED"/>
    <property type="match status" value="1"/>
</dbReference>
<keyword evidence="3 5" id="KW-0067">ATP-binding</keyword>
<dbReference type="Pfam" id="PF01121">
    <property type="entry name" value="CoaE"/>
    <property type="match status" value="1"/>
</dbReference>
<name>A0ABS7VNB8_9HYPH</name>
<comment type="similarity">
    <text evidence="1 5">Belongs to the CoaE family.</text>
</comment>
<dbReference type="SUPFAM" id="SSF52540">
    <property type="entry name" value="P-loop containing nucleoside triphosphate hydrolases"/>
    <property type="match status" value="1"/>
</dbReference>
<evidence type="ECO:0000256" key="2">
    <source>
        <dbReference type="ARBA" id="ARBA00022741"/>
    </source>
</evidence>
<dbReference type="InterPro" id="IPR027417">
    <property type="entry name" value="P-loop_NTPase"/>
</dbReference>
<keyword evidence="8" id="KW-1185">Reference proteome</keyword>
<dbReference type="EMBL" id="JAIRBM010000008">
    <property type="protein sequence ID" value="MBZ6077023.1"/>
    <property type="molecule type" value="Genomic_DNA"/>
</dbReference>
<evidence type="ECO:0000313" key="8">
    <source>
        <dbReference type="Proteomes" id="UP000704176"/>
    </source>
</evidence>
<sequence length="202" mass="21549">MTFVLGLTGSIGMGKSATAALFRRLGVPVHDADAAVHALYRGRAAPLIEKAFPGTSVDGIVDRSRLGAAVFDDPARMKALEAIVHPLVREEEEAFMHRISPLAPVAVLDIPLLFETGGEARCDAVLVVTAPAAVQRERVLARPGMTPEKLDAILTKQMPDSEKRAKAHFLVDTGRGFPSAQAQVEAILACLANRPGRLARTL</sequence>
<evidence type="ECO:0000313" key="7">
    <source>
        <dbReference type="EMBL" id="MBZ6077023.1"/>
    </source>
</evidence>
<dbReference type="EC" id="2.7.1.24" evidence="5 6"/>
<proteinExistence type="inferred from homology"/>
<dbReference type="NCBIfam" id="TIGR00152">
    <property type="entry name" value="dephospho-CoA kinase"/>
    <property type="match status" value="1"/>
</dbReference>
<dbReference type="HAMAP" id="MF_00376">
    <property type="entry name" value="Dephospho_CoA_kinase"/>
    <property type="match status" value="1"/>
</dbReference>
<dbReference type="Proteomes" id="UP000704176">
    <property type="component" value="Unassembled WGS sequence"/>
</dbReference>
<accession>A0ABS7VNB8</accession>
<keyword evidence="5" id="KW-0963">Cytoplasm</keyword>
<keyword evidence="5 7" id="KW-0808">Transferase</keyword>
<evidence type="ECO:0000256" key="4">
    <source>
        <dbReference type="ARBA" id="ARBA00022993"/>
    </source>
</evidence>
<dbReference type="PANTHER" id="PTHR10695:SF46">
    <property type="entry name" value="BIFUNCTIONAL COENZYME A SYNTHASE-RELATED"/>
    <property type="match status" value="1"/>
</dbReference>
<dbReference type="GO" id="GO:0004140">
    <property type="term" value="F:dephospho-CoA kinase activity"/>
    <property type="evidence" value="ECO:0007669"/>
    <property type="project" value="UniProtKB-EC"/>
</dbReference>
<organism evidence="7 8">
    <name type="scientific">Microvirga puerhi</name>
    <dbReference type="NCBI Taxonomy" id="2876078"/>
    <lineage>
        <taxon>Bacteria</taxon>
        <taxon>Pseudomonadati</taxon>
        <taxon>Pseudomonadota</taxon>
        <taxon>Alphaproteobacteria</taxon>
        <taxon>Hyphomicrobiales</taxon>
        <taxon>Methylobacteriaceae</taxon>
        <taxon>Microvirga</taxon>
    </lineage>
</organism>
<keyword evidence="4 5" id="KW-0173">Coenzyme A biosynthesis</keyword>
<evidence type="ECO:0000256" key="5">
    <source>
        <dbReference type="HAMAP-Rule" id="MF_00376"/>
    </source>
</evidence>
<dbReference type="RefSeq" id="WP_224313539.1">
    <property type="nucleotide sequence ID" value="NZ_JAIRBM010000008.1"/>
</dbReference>
<evidence type="ECO:0000256" key="3">
    <source>
        <dbReference type="ARBA" id="ARBA00022840"/>
    </source>
</evidence>
<dbReference type="Gene3D" id="3.40.50.300">
    <property type="entry name" value="P-loop containing nucleotide triphosphate hydrolases"/>
    <property type="match status" value="1"/>
</dbReference>
<comment type="subcellular location">
    <subcellularLocation>
        <location evidence="5">Cytoplasm</location>
    </subcellularLocation>
</comment>
<evidence type="ECO:0000256" key="1">
    <source>
        <dbReference type="ARBA" id="ARBA00009018"/>
    </source>
</evidence>